<feature type="domain" description="Zn(2)-C6 fungal-type" evidence="7">
    <location>
        <begin position="221"/>
        <end position="251"/>
    </location>
</feature>
<dbReference type="PANTHER" id="PTHR47338:SF5">
    <property type="entry name" value="ZN(II)2CYS6 TRANSCRIPTION FACTOR (EUROFUNG)"/>
    <property type="match status" value="1"/>
</dbReference>
<comment type="subcellular location">
    <subcellularLocation>
        <location evidence="1">Nucleus</location>
    </subcellularLocation>
</comment>
<evidence type="ECO:0000256" key="4">
    <source>
        <dbReference type="ARBA" id="ARBA00023163"/>
    </source>
</evidence>
<evidence type="ECO:0000256" key="1">
    <source>
        <dbReference type="ARBA" id="ARBA00004123"/>
    </source>
</evidence>
<dbReference type="Pfam" id="PF00172">
    <property type="entry name" value="Zn_clus"/>
    <property type="match status" value="1"/>
</dbReference>
<accession>A0A507CPG3</accession>
<dbReference type="InterPro" id="IPR050815">
    <property type="entry name" value="TF_fung"/>
</dbReference>
<dbReference type="GO" id="GO:0003677">
    <property type="term" value="F:DNA binding"/>
    <property type="evidence" value="ECO:0007669"/>
    <property type="project" value="InterPro"/>
</dbReference>
<name>A0A507CPG3_9FUNG</name>
<evidence type="ECO:0000256" key="3">
    <source>
        <dbReference type="ARBA" id="ARBA00023015"/>
    </source>
</evidence>
<dbReference type="AlphaFoldDB" id="A0A507CPG3"/>
<dbReference type="PANTHER" id="PTHR47338">
    <property type="entry name" value="ZN(II)2CYS6 TRANSCRIPTION FACTOR (EUROFUNG)-RELATED"/>
    <property type="match status" value="1"/>
</dbReference>
<dbReference type="GO" id="GO:0006351">
    <property type="term" value="P:DNA-templated transcription"/>
    <property type="evidence" value="ECO:0007669"/>
    <property type="project" value="InterPro"/>
</dbReference>
<comment type="caution">
    <text evidence="8">The sequence shown here is derived from an EMBL/GenBank/DDBJ whole genome shotgun (WGS) entry which is preliminary data.</text>
</comment>
<dbReference type="Proteomes" id="UP000317494">
    <property type="component" value="Unassembled WGS sequence"/>
</dbReference>
<dbReference type="GO" id="GO:0000981">
    <property type="term" value="F:DNA-binding transcription factor activity, RNA polymerase II-specific"/>
    <property type="evidence" value="ECO:0007669"/>
    <property type="project" value="InterPro"/>
</dbReference>
<dbReference type="SMART" id="SM00066">
    <property type="entry name" value="GAL4"/>
    <property type="match status" value="1"/>
</dbReference>
<dbReference type="VEuPathDB" id="FungiDB:SeMB42_g05775"/>
<evidence type="ECO:0000313" key="9">
    <source>
        <dbReference type="Proteomes" id="UP000317494"/>
    </source>
</evidence>
<dbReference type="PROSITE" id="PS50048">
    <property type="entry name" value="ZN2_CY6_FUNGAL_2"/>
    <property type="match status" value="1"/>
</dbReference>
<dbReference type="GO" id="GO:0008270">
    <property type="term" value="F:zinc ion binding"/>
    <property type="evidence" value="ECO:0007669"/>
    <property type="project" value="InterPro"/>
</dbReference>
<dbReference type="Gene3D" id="4.10.240.10">
    <property type="entry name" value="Zn(2)-C6 fungal-type DNA-binding domain"/>
    <property type="match status" value="1"/>
</dbReference>
<dbReference type="InterPro" id="IPR036864">
    <property type="entry name" value="Zn2-C6_fun-type_DNA-bd_sf"/>
</dbReference>
<proteinExistence type="predicted"/>
<dbReference type="Pfam" id="PF04082">
    <property type="entry name" value="Fungal_trans"/>
    <property type="match status" value="1"/>
</dbReference>
<dbReference type="InterPro" id="IPR001138">
    <property type="entry name" value="Zn2Cys6_DnaBD"/>
</dbReference>
<keyword evidence="4" id="KW-0804">Transcription</keyword>
<evidence type="ECO:0000256" key="2">
    <source>
        <dbReference type="ARBA" id="ARBA00022723"/>
    </source>
</evidence>
<dbReference type="PROSITE" id="PS00463">
    <property type="entry name" value="ZN2_CY6_FUNGAL_1"/>
    <property type="match status" value="1"/>
</dbReference>
<dbReference type="CDD" id="cd00067">
    <property type="entry name" value="GAL4"/>
    <property type="match status" value="1"/>
</dbReference>
<evidence type="ECO:0000259" key="7">
    <source>
        <dbReference type="PROSITE" id="PS50048"/>
    </source>
</evidence>
<evidence type="ECO:0000313" key="8">
    <source>
        <dbReference type="EMBL" id="TPX41014.1"/>
    </source>
</evidence>
<dbReference type="SMART" id="SM00906">
    <property type="entry name" value="Fungal_trans"/>
    <property type="match status" value="1"/>
</dbReference>
<sequence>HISKIVASQSAVYKDLELSHHSDTGMANNVERTLPTPTTSSTPLQLGVIPFQEEIQPSFTAAFSMLPGHYSSVARTAPHAVTSTPPIGSLPRTPVLPGNDNGLYDALQPLSQPPWQLSPHLLLPVDGMIVSADDGTWTERHPGYTDPYNNMQQYEALVYEATPQQLYDAHTPYAWPKTAPAAASPPLGYNHPSPPRLQEPTQPQQTIRKDHGAPRKKIQHACQHCRRRKRRCDGVAPICGNCETGELKCDFDPNYNPDDDFADPRHIAYAQELRRKLKKMEFQLKLLQRQKGMARTRSTTSRQVPLQTNAAIERPITLAVTDILDLQELVDSYFQHHYPLAPLNLLHRPSFIDQVKKRQIFNSLLLYAVSALGAQHSQREAIVNGRSIRGCQRGQQFYRLARSLVSEIVDTTPTCDTIIALLLLERYAFGLGEVQAATTFASMAIRLARFLNYNVDPDERADKPTSWLEKEKQRRVWWCCYLIDSWLSASVVRPSGCEVKLPSPERLWAIADIHDINPPQPDIYESRPPVFPTQIGPSQPYVGDIPSHTPGAPSLLVPALTPIGYNQFASWIGTASLGYLPYTDIVIQPPEPDVYVHLIEARLFLTRAVSYRIERVAPRSTQVHVGNRKFGCDGMYTDVYNKNHLESTVVGRLRVIYAWDKDYRMEAKEKEEYAKDLPTFDDEIKRWWDGLPEEFRNLNIHSAGFQPSLTSNSPWLLCFLHITYHYALLSLHQLRASEKVSTLPPPQASKDPSVQTCLQASIAINDLLTQHVLPHDPTCSRIPQQAAFAFLEAGCCLARLSEAGIIGSKGKLGVSRIKRGVLKALQGISSEFPALVGFKEALEDTLVSVYTSL</sequence>
<dbReference type="GO" id="GO:0005634">
    <property type="term" value="C:nucleus"/>
    <property type="evidence" value="ECO:0007669"/>
    <property type="project" value="UniProtKB-SubCell"/>
</dbReference>
<gene>
    <name evidence="8" type="ORF">SeMB42_g05775</name>
</gene>
<feature type="non-terminal residue" evidence="8">
    <location>
        <position position="1"/>
    </location>
</feature>
<protein>
    <recommendedName>
        <fullName evidence="7">Zn(2)-C6 fungal-type domain-containing protein</fullName>
    </recommendedName>
</protein>
<evidence type="ECO:0000256" key="6">
    <source>
        <dbReference type="SAM" id="MobiDB-lite"/>
    </source>
</evidence>
<dbReference type="CDD" id="cd12148">
    <property type="entry name" value="fungal_TF_MHR"/>
    <property type="match status" value="1"/>
</dbReference>
<feature type="region of interest" description="Disordered" evidence="6">
    <location>
        <begin position="184"/>
        <end position="215"/>
    </location>
</feature>
<dbReference type="STRING" id="286115.A0A507CPG3"/>
<organism evidence="8 9">
    <name type="scientific">Synchytrium endobioticum</name>
    <dbReference type="NCBI Taxonomy" id="286115"/>
    <lineage>
        <taxon>Eukaryota</taxon>
        <taxon>Fungi</taxon>
        <taxon>Fungi incertae sedis</taxon>
        <taxon>Chytridiomycota</taxon>
        <taxon>Chytridiomycota incertae sedis</taxon>
        <taxon>Chytridiomycetes</taxon>
        <taxon>Synchytriales</taxon>
        <taxon>Synchytriaceae</taxon>
        <taxon>Synchytrium</taxon>
    </lineage>
</organism>
<keyword evidence="5" id="KW-0539">Nucleus</keyword>
<evidence type="ECO:0000256" key="5">
    <source>
        <dbReference type="ARBA" id="ARBA00023242"/>
    </source>
</evidence>
<dbReference type="InterPro" id="IPR007219">
    <property type="entry name" value="XnlR_reg_dom"/>
</dbReference>
<dbReference type="SUPFAM" id="SSF57701">
    <property type="entry name" value="Zn2/Cys6 DNA-binding domain"/>
    <property type="match status" value="1"/>
</dbReference>
<keyword evidence="3" id="KW-0805">Transcription regulation</keyword>
<dbReference type="EMBL" id="QEAN01000290">
    <property type="protein sequence ID" value="TPX41014.1"/>
    <property type="molecule type" value="Genomic_DNA"/>
</dbReference>
<reference evidence="8 9" key="1">
    <citation type="journal article" date="2019" name="Sci. Rep.">
        <title>Comparative genomics of chytrid fungi reveal insights into the obligate biotrophic and pathogenic lifestyle of Synchytrium endobioticum.</title>
        <authorList>
            <person name="van de Vossenberg B.T.L.H."/>
            <person name="Warris S."/>
            <person name="Nguyen H.D.T."/>
            <person name="van Gent-Pelzer M.P.E."/>
            <person name="Joly D.L."/>
            <person name="van de Geest H.C."/>
            <person name="Bonants P.J.M."/>
            <person name="Smith D.S."/>
            <person name="Levesque C.A."/>
            <person name="van der Lee T.A.J."/>
        </authorList>
    </citation>
    <scope>NUCLEOTIDE SEQUENCE [LARGE SCALE GENOMIC DNA]</scope>
    <source>
        <strain evidence="8 9">MB42</strain>
    </source>
</reference>
<keyword evidence="2" id="KW-0479">Metal-binding</keyword>
<keyword evidence="9" id="KW-1185">Reference proteome</keyword>